<dbReference type="PANTHER" id="PTHR42788:SF13">
    <property type="entry name" value="ALIPHATIC SULFONATES IMPORT ATP-BINDING PROTEIN SSUB"/>
    <property type="match status" value="1"/>
</dbReference>
<dbReference type="PROSITE" id="PS00211">
    <property type="entry name" value="ABC_TRANSPORTER_1"/>
    <property type="match status" value="1"/>
</dbReference>
<dbReference type="PROSITE" id="PS50893">
    <property type="entry name" value="ABC_TRANSPORTER_2"/>
    <property type="match status" value="1"/>
</dbReference>
<proteinExistence type="predicted"/>
<evidence type="ECO:0000313" key="5">
    <source>
        <dbReference type="EMBL" id="GMA96822.1"/>
    </source>
</evidence>
<evidence type="ECO:0000259" key="4">
    <source>
        <dbReference type="PROSITE" id="PS50893"/>
    </source>
</evidence>
<sequence>MSIATATPAIQVTGVTKTFSRPVERSARSRRRGAQSATEAITTGGDVFTALQDIDLSVGKGEFVSLVGASGCGKTTLLRMMSGLIARDSGEIRIDGRLVNGVPSKVGFVFQEPALLPWRSVHDNLAFALEYKQLPPDEREAVIEDKLKLTNLLEFRNSYPHQLSGGMQQRAGLARALATDPEVLFMDEPLSALDAFTRRRLQQEIASIIEASGATCVLVTHDVDEAVFFSDRIVVMGARPGRVTELIDVPFPRPRTQVELLGNPEAAQIRDRVLELVLGLG</sequence>
<evidence type="ECO:0000313" key="6">
    <source>
        <dbReference type="Proteomes" id="UP001157034"/>
    </source>
</evidence>
<dbReference type="Pfam" id="PF00005">
    <property type="entry name" value="ABC_tran"/>
    <property type="match status" value="1"/>
</dbReference>
<dbReference type="RefSeq" id="WP_284255319.1">
    <property type="nucleotide sequence ID" value="NZ_BAAAQO010000004.1"/>
</dbReference>
<dbReference type="SMART" id="SM00382">
    <property type="entry name" value="AAA"/>
    <property type="match status" value="1"/>
</dbReference>
<comment type="caution">
    <text evidence="5">The sequence shown here is derived from an EMBL/GenBank/DDBJ whole genome shotgun (WGS) entry which is preliminary data.</text>
</comment>
<dbReference type="InterPro" id="IPR003593">
    <property type="entry name" value="AAA+_ATPase"/>
</dbReference>
<gene>
    <name evidence="5" type="ORF">GCM10025881_36460</name>
</gene>
<dbReference type="SUPFAM" id="SSF52540">
    <property type="entry name" value="P-loop containing nucleoside triphosphate hydrolases"/>
    <property type="match status" value="1"/>
</dbReference>
<dbReference type="InterPro" id="IPR050166">
    <property type="entry name" value="ABC_transporter_ATP-bind"/>
</dbReference>
<dbReference type="Gene3D" id="3.40.50.300">
    <property type="entry name" value="P-loop containing nucleotide triphosphate hydrolases"/>
    <property type="match status" value="1"/>
</dbReference>
<dbReference type="GO" id="GO:0005524">
    <property type="term" value="F:ATP binding"/>
    <property type="evidence" value="ECO:0007669"/>
    <property type="project" value="UniProtKB-KW"/>
</dbReference>
<evidence type="ECO:0000256" key="2">
    <source>
        <dbReference type="ARBA" id="ARBA00022741"/>
    </source>
</evidence>
<reference evidence="6" key="1">
    <citation type="journal article" date="2019" name="Int. J. Syst. Evol. Microbiol.">
        <title>The Global Catalogue of Microorganisms (GCM) 10K type strain sequencing project: providing services to taxonomists for standard genome sequencing and annotation.</title>
        <authorList>
            <consortium name="The Broad Institute Genomics Platform"/>
            <consortium name="The Broad Institute Genome Sequencing Center for Infectious Disease"/>
            <person name="Wu L."/>
            <person name="Ma J."/>
        </authorList>
    </citation>
    <scope>NUCLEOTIDE SEQUENCE [LARGE SCALE GENOMIC DNA]</scope>
    <source>
        <strain evidence="6">NBRC 108894</strain>
    </source>
</reference>
<dbReference type="PANTHER" id="PTHR42788">
    <property type="entry name" value="TAURINE IMPORT ATP-BINDING PROTEIN-RELATED"/>
    <property type="match status" value="1"/>
</dbReference>
<feature type="domain" description="ABC transporter" evidence="4">
    <location>
        <begin position="10"/>
        <end position="263"/>
    </location>
</feature>
<dbReference type="CDD" id="cd03293">
    <property type="entry name" value="ABC_NrtD_SsuB_transporters"/>
    <property type="match status" value="1"/>
</dbReference>
<evidence type="ECO:0000256" key="1">
    <source>
        <dbReference type="ARBA" id="ARBA00022448"/>
    </source>
</evidence>
<organism evidence="5 6">
    <name type="scientific">Pseudolysinimonas kribbensis</name>
    <dbReference type="NCBI Taxonomy" id="433641"/>
    <lineage>
        <taxon>Bacteria</taxon>
        <taxon>Bacillati</taxon>
        <taxon>Actinomycetota</taxon>
        <taxon>Actinomycetes</taxon>
        <taxon>Micrococcales</taxon>
        <taxon>Microbacteriaceae</taxon>
        <taxon>Pseudolysinimonas</taxon>
    </lineage>
</organism>
<dbReference type="InterPro" id="IPR003439">
    <property type="entry name" value="ABC_transporter-like_ATP-bd"/>
</dbReference>
<accession>A0ABQ6K828</accession>
<dbReference type="InterPro" id="IPR027417">
    <property type="entry name" value="P-loop_NTPase"/>
</dbReference>
<dbReference type="Proteomes" id="UP001157034">
    <property type="component" value="Unassembled WGS sequence"/>
</dbReference>
<protein>
    <submittedName>
        <fullName evidence="5">Nitrate ABC transporter ATP-binding protein</fullName>
    </submittedName>
</protein>
<keyword evidence="6" id="KW-1185">Reference proteome</keyword>
<dbReference type="InterPro" id="IPR017871">
    <property type="entry name" value="ABC_transporter-like_CS"/>
</dbReference>
<keyword evidence="1" id="KW-0813">Transport</keyword>
<keyword evidence="2" id="KW-0547">Nucleotide-binding</keyword>
<keyword evidence="3 5" id="KW-0067">ATP-binding</keyword>
<evidence type="ECO:0000256" key="3">
    <source>
        <dbReference type="ARBA" id="ARBA00022840"/>
    </source>
</evidence>
<name>A0ABQ6K828_9MICO</name>
<dbReference type="EMBL" id="BSVB01000001">
    <property type="protein sequence ID" value="GMA96822.1"/>
    <property type="molecule type" value="Genomic_DNA"/>
</dbReference>